<evidence type="ECO:0000256" key="2">
    <source>
        <dbReference type="ARBA" id="ARBA00022777"/>
    </source>
</evidence>
<dbReference type="SUPFAM" id="SSF55874">
    <property type="entry name" value="ATPase domain of HSP90 chaperone/DNA topoisomerase II/histidine kinase"/>
    <property type="match status" value="1"/>
</dbReference>
<dbReference type="RefSeq" id="WP_168521146.1">
    <property type="nucleotide sequence ID" value="NZ_JAAXLS010000043.1"/>
</dbReference>
<keyword evidence="3" id="KW-0902">Two-component regulatory system</keyword>
<feature type="transmembrane region" description="Helical" evidence="4">
    <location>
        <begin position="104"/>
        <end position="121"/>
    </location>
</feature>
<keyword evidence="4" id="KW-0472">Membrane</keyword>
<dbReference type="InterPro" id="IPR011712">
    <property type="entry name" value="Sig_transdc_His_kin_sub3_dim/P"/>
</dbReference>
<comment type="caution">
    <text evidence="6">The sequence shown here is derived from an EMBL/GenBank/DDBJ whole genome shotgun (WGS) entry which is preliminary data.</text>
</comment>
<organism evidence="6 7">
    <name type="scientific">Amycolatopsis acididurans</name>
    <dbReference type="NCBI Taxonomy" id="2724524"/>
    <lineage>
        <taxon>Bacteria</taxon>
        <taxon>Bacillati</taxon>
        <taxon>Actinomycetota</taxon>
        <taxon>Actinomycetes</taxon>
        <taxon>Pseudonocardiales</taxon>
        <taxon>Pseudonocardiaceae</taxon>
        <taxon>Amycolatopsis</taxon>
    </lineage>
</organism>
<gene>
    <name evidence="6" type="ORF">HFP15_33910</name>
</gene>
<protein>
    <submittedName>
        <fullName evidence="6">Histidine kinase</fullName>
    </submittedName>
</protein>
<sequence>MRQRLATAAIVTAILIASGSWSPQQGPAGALLTAAQVLPLLTRRHPGRALVVITGATVAHFAIEPRNLVYVPMLVALYAVPGIWLAAPATAALAIAVFPAKGPLDGSLLAVAVCVMAWLMGAERRRQLADRTERAARSLHDTLAQTTAVMLVQAETLRAVGNLSDADRERLDTLVSAGRGALTLVRRTLRDLEAGDAPPDLAAVLAQLRTAGLVLDGDPDLSALGGRARPAAERVVAEVATNALRHNGPGVRLRFSVEAGPAVVEITARNATTATGRTGFGLTSLEQDVRALGGSLTAGAHDGEWVVTARLPRSAVTRSGTGSRAA</sequence>
<dbReference type="EMBL" id="JAAXLS010000043">
    <property type="protein sequence ID" value="NKQ57869.1"/>
    <property type="molecule type" value="Genomic_DNA"/>
</dbReference>
<evidence type="ECO:0000313" key="7">
    <source>
        <dbReference type="Proteomes" id="UP000715441"/>
    </source>
</evidence>
<dbReference type="InterPro" id="IPR050482">
    <property type="entry name" value="Sensor_HK_TwoCompSys"/>
</dbReference>
<dbReference type="Pfam" id="PF07730">
    <property type="entry name" value="HisKA_3"/>
    <property type="match status" value="1"/>
</dbReference>
<accession>A0ABX1JDP9</accession>
<reference evidence="6 7" key="1">
    <citation type="submission" date="2020-04" db="EMBL/GenBank/DDBJ databases">
        <title>Novel species.</title>
        <authorList>
            <person name="Teo W.F.A."/>
            <person name="Lipun K."/>
            <person name="Srisuk N."/>
            <person name="Duangmal K."/>
        </authorList>
    </citation>
    <scope>NUCLEOTIDE SEQUENCE [LARGE SCALE GENOMIC DNA]</scope>
    <source>
        <strain evidence="6 7">K13G38</strain>
    </source>
</reference>
<evidence type="ECO:0000256" key="1">
    <source>
        <dbReference type="ARBA" id="ARBA00022679"/>
    </source>
</evidence>
<keyword evidence="4" id="KW-1133">Transmembrane helix</keyword>
<evidence type="ECO:0000256" key="4">
    <source>
        <dbReference type="SAM" id="Phobius"/>
    </source>
</evidence>
<dbReference type="GO" id="GO:0016301">
    <property type="term" value="F:kinase activity"/>
    <property type="evidence" value="ECO:0007669"/>
    <property type="project" value="UniProtKB-KW"/>
</dbReference>
<keyword evidence="7" id="KW-1185">Reference proteome</keyword>
<name>A0ABX1JDP9_9PSEU</name>
<keyword evidence="4" id="KW-0812">Transmembrane</keyword>
<evidence type="ECO:0000256" key="3">
    <source>
        <dbReference type="ARBA" id="ARBA00023012"/>
    </source>
</evidence>
<feature type="transmembrane region" description="Helical" evidence="4">
    <location>
        <begin position="75"/>
        <end position="98"/>
    </location>
</feature>
<feature type="domain" description="Signal transduction histidine kinase subgroup 3 dimerisation and phosphoacceptor" evidence="5">
    <location>
        <begin position="134"/>
        <end position="194"/>
    </location>
</feature>
<proteinExistence type="predicted"/>
<dbReference type="Proteomes" id="UP000715441">
    <property type="component" value="Unassembled WGS sequence"/>
</dbReference>
<evidence type="ECO:0000259" key="5">
    <source>
        <dbReference type="Pfam" id="PF07730"/>
    </source>
</evidence>
<dbReference type="InterPro" id="IPR036890">
    <property type="entry name" value="HATPase_C_sf"/>
</dbReference>
<keyword evidence="2 6" id="KW-0418">Kinase</keyword>
<evidence type="ECO:0000313" key="6">
    <source>
        <dbReference type="EMBL" id="NKQ57869.1"/>
    </source>
</evidence>
<dbReference type="Gene3D" id="3.30.565.10">
    <property type="entry name" value="Histidine kinase-like ATPase, C-terminal domain"/>
    <property type="match status" value="1"/>
</dbReference>
<keyword evidence="1" id="KW-0808">Transferase</keyword>
<dbReference type="Gene3D" id="1.20.5.1930">
    <property type="match status" value="1"/>
</dbReference>
<dbReference type="PANTHER" id="PTHR24421">
    <property type="entry name" value="NITRATE/NITRITE SENSOR PROTEIN NARX-RELATED"/>
    <property type="match status" value="1"/>
</dbReference>